<dbReference type="Proteomes" id="UP001375743">
    <property type="component" value="Unassembled WGS sequence"/>
</dbReference>
<dbReference type="RefSeq" id="WP_418160383.1">
    <property type="nucleotide sequence ID" value="NZ_JBBLZC010000015.1"/>
</dbReference>
<keyword evidence="3" id="KW-1185">Reference proteome</keyword>
<evidence type="ECO:0000313" key="3">
    <source>
        <dbReference type="Proteomes" id="UP001375743"/>
    </source>
</evidence>
<dbReference type="Pfam" id="PF09723">
    <property type="entry name" value="Zn_ribbon_8"/>
    <property type="match status" value="1"/>
</dbReference>
<name>A0ABU8XTK1_9PROT</name>
<organism evidence="2 3">
    <name type="scientific">Benzoatithermus flavus</name>
    <dbReference type="NCBI Taxonomy" id="3108223"/>
    <lineage>
        <taxon>Bacteria</taxon>
        <taxon>Pseudomonadati</taxon>
        <taxon>Pseudomonadota</taxon>
        <taxon>Alphaproteobacteria</taxon>
        <taxon>Geminicoccales</taxon>
        <taxon>Geminicoccaceae</taxon>
        <taxon>Benzoatithermus</taxon>
    </lineage>
</organism>
<accession>A0ABU8XTK1</accession>
<feature type="domain" description="Putative regulatory protein FmdB zinc ribbon" evidence="1">
    <location>
        <begin position="1"/>
        <end position="41"/>
    </location>
</feature>
<protein>
    <submittedName>
        <fullName evidence="2">Zinc ribbon domain-containing protein</fullName>
    </submittedName>
</protein>
<dbReference type="NCBIfam" id="TIGR02605">
    <property type="entry name" value="CxxC_CxxC_SSSS"/>
    <property type="match status" value="1"/>
</dbReference>
<evidence type="ECO:0000259" key="1">
    <source>
        <dbReference type="SMART" id="SM00834"/>
    </source>
</evidence>
<dbReference type="EMBL" id="JBBLZC010000015">
    <property type="protein sequence ID" value="MEK0084532.1"/>
    <property type="molecule type" value="Genomic_DNA"/>
</dbReference>
<gene>
    <name evidence="2" type="ORF">U1T56_15350</name>
</gene>
<dbReference type="SMART" id="SM00834">
    <property type="entry name" value="CxxC_CXXC_SSSS"/>
    <property type="match status" value="1"/>
</dbReference>
<reference evidence="2 3" key="1">
    <citation type="submission" date="2024-01" db="EMBL/GenBank/DDBJ databases">
        <title>Multi-omics insights into the function and evolution of sodium benzoate biodegradation pathways in Benzoatithermus flavus gen. nov., sp. nov. from hot spring.</title>
        <authorList>
            <person name="Hu C.-J."/>
            <person name="Li W.-J."/>
        </authorList>
    </citation>
    <scope>NUCLEOTIDE SEQUENCE [LARGE SCALE GENOMIC DNA]</scope>
    <source>
        <strain evidence="2 3">SYSU G07066</strain>
    </source>
</reference>
<comment type="caution">
    <text evidence="2">The sequence shown here is derived from an EMBL/GenBank/DDBJ whole genome shotgun (WGS) entry which is preliminary data.</text>
</comment>
<evidence type="ECO:0000313" key="2">
    <source>
        <dbReference type="EMBL" id="MEK0084532.1"/>
    </source>
</evidence>
<dbReference type="InterPro" id="IPR013429">
    <property type="entry name" value="Regulatory_FmdB_Zinc_ribbon"/>
</dbReference>
<proteinExistence type="predicted"/>
<sequence>MPLYTYHCDQHGEFSAWGKMSESDAPQPCPTCAEPAPRALARPAIGGRSDDGGASFEGGCGEGACASERPSFGGCCGGGACMH</sequence>